<evidence type="ECO:0000256" key="1">
    <source>
        <dbReference type="ARBA" id="ARBA00009084"/>
    </source>
</evidence>
<name>A9V4H7_MONBE</name>
<dbReference type="OMA" id="AKWRAQT"/>
<dbReference type="GO" id="GO:0006108">
    <property type="term" value="P:malate metabolic process"/>
    <property type="evidence" value="ECO:0000318"/>
    <property type="project" value="GO_Central"/>
</dbReference>
<dbReference type="PRINTS" id="PR00149">
    <property type="entry name" value="FUMRATELYASE"/>
</dbReference>
<reference evidence="6 7" key="1">
    <citation type="journal article" date="2008" name="Nature">
        <title>The genome of the choanoflagellate Monosiga brevicollis and the origin of metazoans.</title>
        <authorList>
            <consortium name="JGI Sequencing"/>
            <person name="King N."/>
            <person name="Westbrook M.J."/>
            <person name="Young S.L."/>
            <person name="Kuo A."/>
            <person name="Abedin M."/>
            <person name="Chapman J."/>
            <person name="Fairclough S."/>
            <person name="Hellsten U."/>
            <person name="Isogai Y."/>
            <person name="Letunic I."/>
            <person name="Marr M."/>
            <person name="Pincus D."/>
            <person name="Putnam N."/>
            <person name="Rokas A."/>
            <person name="Wright K.J."/>
            <person name="Zuzow R."/>
            <person name="Dirks W."/>
            <person name="Good M."/>
            <person name="Goodstein D."/>
            <person name="Lemons D."/>
            <person name="Li W."/>
            <person name="Lyons J.B."/>
            <person name="Morris A."/>
            <person name="Nichols S."/>
            <person name="Richter D.J."/>
            <person name="Salamov A."/>
            <person name="Bork P."/>
            <person name="Lim W.A."/>
            <person name="Manning G."/>
            <person name="Miller W.T."/>
            <person name="McGinnis W."/>
            <person name="Shapiro H."/>
            <person name="Tjian R."/>
            <person name="Grigoriev I.V."/>
            <person name="Rokhsar D."/>
        </authorList>
    </citation>
    <scope>NUCLEOTIDE SEQUENCE [LARGE SCALE GENOMIC DNA]</scope>
    <source>
        <strain evidence="7">MX1 / ATCC 50154</strain>
    </source>
</reference>
<keyword evidence="3" id="KW-0456">Lyase</keyword>
<evidence type="ECO:0000256" key="3">
    <source>
        <dbReference type="ARBA" id="ARBA00023239"/>
    </source>
</evidence>
<dbReference type="KEGG" id="mbr:MONBRDRAFT_9875"/>
<evidence type="ECO:0000313" key="6">
    <source>
        <dbReference type="EMBL" id="EDQ87712.1"/>
    </source>
</evidence>
<dbReference type="PROSITE" id="PS00163">
    <property type="entry name" value="FUMARATE_LYASES"/>
    <property type="match status" value="1"/>
</dbReference>
<feature type="domain" description="Fumarate lyase N-terminal" evidence="4">
    <location>
        <begin position="11"/>
        <end position="326"/>
    </location>
</feature>
<dbReference type="Gene3D" id="1.20.200.10">
    <property type="entry name" value="Fumarase/aspartase (Central domain)"/>
    <property type="match status" value="1"/>
</dbReference>
<proteinExistence type="inferred from homology"/>
<dbReference type="Pfam" id="PF10415">
    <property type="entry name" value="FumaraseC_C"/>
    <property type="match status" value="1"/>
</dbReference>
<dbReference type="InterPro" id="IPR008948">
    <property type="entry name" value="L-Aspartase-like"/>
</dbReference>
<dbReference type="InterPro" id="IPR020557">
    <property type="entry name" value="Fumarate_lyase_CS"/>
</dbReference>
<dbReference type="FunCoup" id="A9V4H7">
    <property type="interactions" value="907"/>
</dbReference>
<dbReference type="STRING" id="81824.A9V4H7"/>
<dbReference type="PANTHER" id="PTHR11444:SF1">
    <property type="entry name" value="FUMARATE HYDRATASE, MITOCHONDRIAL"/>
    <property type="match status" value="1"/>
</dbReference>
<dbReference type="GO" id="GO:0006099">
    <property type="term" value="P:tricarboxylic acid cycle"/>
    <property type="evidence" value="ECO:0000318"/>
    <property type="project" value="GO_Central"/>
</dbReference>
<dbReference type="InterPro" id="IPR018951">
    <property type="entry name" value="Fumarase_C_C"/>
</dbReference>
<dbReference type="CDD" id="cd01362">
    <property type="entry name" value="Fumarase_classII"/>
    <property type="match status" value="1"/>
</dbReference>
<dbReference type="GeneID" id="5892777"/>
<evidence type="ECO:0000256" key="2">
    <source>
        <dbReference type="ARBA" id="ARBA00012921"/>
    </source>
</evidence>
<accession>A9V4H7</accession>
<dbReference type="InterPro" id="IPR000362">
    <property type="entry name" value="Fumarate_lyase_fam"/>
</dbReference>
<dbReference type="Gene3D" id="1.10.40.30">
    <property type="entry name" value="Fumarase/aspartase (C-terminal domain)"/>
    <property type="match status" value="1"/>
</dbReference>
<evidence type="ECO:0000259" key="4">
    <source>
        <dbReference type="Pfam" id="PF00206"/>
    </source>
</evidence>
<dbReference type="FunFam" id="1.10.40.30:FF:000002">
    <property type="entry name" value="Fumarate hydratase class II"/>
    <property type="match status" value="1"/>
</dbReference>
<dbReference type="GO" id="GO:0006106">
    <property type="term" value="P:fumarate metabolic process"/>
    <property type="evidence" value="ECO:0000318"/>
    <property type="project" value="GO_Central"/>
</dbReference>
<gene>
    <name evidence="6" type="ORF">MONBRDRAFT_9875</name>
</gene>
<dbReference type="HAMAP" id="MF_00743">
    <property type="entry name" value="FumaraseC"/>
    <property type="match status" value="1"/>
</dbReference>
<organism evidence="6 7">
    <name type="scientific">Monosiga brevicollis</name>
    <name type="common">Choanoflagellate</name>
    <dbReference type="NCBI Taxonomy" id="81824"/>
    <lineage>
        <taxon>Eukaryota</taxon>
        <taxon>Choanoflagellata</taxon>
        <taxon>Craspedida</taxon>
        <taxon>Salpingoecidae</taxon>
        <taxon>Monosiga</taxon>
    </lineage>
</organism>
<dbReference type="eggNOG" id="KOG1317">
    <property type="taxonomic scope" value="Eukaryota"/>
</dbReference>
<dbReference type="InParanoid" id="A9V4H7"/>
<dbReference type="GO" id="GO:0005739">
    <property type="term" value="C:mitochondrion"/>
    <property type="evidence" value="ECO:0000318"/>
    <property type="project" value="GO_Central"/>
</dbReference>
<dbReference type="PANTHER" id="PTHR11444">
    <property type="entry name" value="ASPARTATEAMMONIA/ARGININOSUCCINATE/ADENYLOSUCCINATE LYASE"/>
    <property type="match status" value="1"/>
</dbReference>
<dbReference type="AlphaFoldDB" id="A9V4H7"/>
<evidence type="ECO:0000259" key="5">
    <source>
        <dbReference type="Pfam" id="PF10415"/>
    </source>
</evidence>
<dbReference type="Proteomes" id="UP000001357">
    <property type="component" value="Unassembled WGS sequence"/>
</dbReference>
<comment type="similarity">
    <text evidence="1">Belongs to the class-II fumarase/aspartase family. Fumarase subfamily.</text>
</comment>
<dbReference type="InterPro" id="IPR005677">
    <property type="entry name" value="Fum_hydII"/>
</dbReference>
<dbReference type="FunFam" id="1.10.275.10:FF:000001">
    <property type="entry name" value="Fumarate hydratase, mitochondrial"/>
    <property type="match status" value="1"/>
</dbReference>
<dbReference type="GO" id="GO:0004333">
    <property type="term" value="F:fumarate hydratase activity"/>
    <property type="evidence" value="ECO:0000318"/>
    <property type="project" value="GO_Central"/>
</dbReference>
<dbReference type="Gene3D" id="1.10.275.10">
    <property type="entry name" value="Fumarase/aspartase (N-terminal domain)"/>
    <property type="match status" value="1"/>
</dbReference>
<evidence type="ECO:0000313" key="7">
    <source>
        <dbReference type="Proteomes" id="UP000001357"/>
    </source>
</evidence>
<dbReference type="InterPro" id="IPR022761">
    <property type="entry name" value="Fumarate_lyase_N"/>
</dbReference>
<dbReference type="NCBIfam" id="TIGR00979">
    <property type="entry name" value="fumC_II"/>
    <property type="match status" value="1"/>
</dbReference>
<dbReference type="FunFam" id="1.20.200.10:FF:000001">
    <property type="entry name" value="Fumarate hydratase, mitochondrial"/>
    <property type="match status" value="1"/>
</dbReference>
<dbReference type="Pfam" id="PF00206">
    <property type="entry name" value="Lyase_1"/>
    <property type="match status" value="1"/>
</dbReference>
<dbReference type="InterPro" id="IPR024083">
    <property type="entry name" value="Fumarase/histidase_N"/>
</dbReference>
<dbReference type="SUPFAM" id="SSF48557">
    <property type="entry name" value="L-aspartase-like"/>
    <property type="match status" value="1"/>
</dbReference>
<dbReference type="EMBL" id="CH991558">
    <property type="protein sequence ID" value="EDQ87712.1"/>
    <property type="molecule type" value="Genomic_DNA"/>
</dbReference>
<protein>
    <recommendedName>
        <fullName evidence="2">fumarate hydratase</fullName>
        <ecNumber evidence="2">4.2.1.2</ecNumber>
    </recommendedName>
</protein>
<dbReference type="EC" id="4.2.1.2" evidence="2"/>
<dbReference type="RefSeq" id="XP_001747632.1">
    <property type="nucleotide sequence ID" value="XM_001747580.1"/>
</dbReference>
<sequence length="448" mass="47112">MATRQESDSMGTIEVPADALYGAQTARSLINFNIGHDVMPRPLIRALGILKKAAAKANVALGQIPKDKGDLIGQAADEVINGQLDAHFPLRIWQTGSGTQTNMNTNEVIANRATQIAGGDLGTKSLIHPNDHVNRAQSSNDTFPTAMHIAAAEGLKAKQSEFEATIKCGRTHLMDATPLSCGQEFSGFVAQLEAGRARLAQGLPEVFELAIGGTAVGTGLNTHPEFGQRTAAEIAELTGLPFVSAENKFAALACHDPLVAVSGNLKALAVGLMKIANDIRLLGSGPRCGLGELNLPANEPGSSIMPGKVNPTQCEALTMICCQVIGNDAAITAGGMQGHLQLNVFKPMIIHNILHSVLLLADGCRSFQDHCVAGLELNRPAIEEHLRNSLMLVTSLNPHIGYDKGAAVAKKAHAEGSTLREAALALGYVSAEDFDRIVDPSKMIGPSA</sequence>
<keyword evidence="7" id="KW-1185">Reference proteome</keyword>
<feature type="domain" description="Fumarase C C-terminal" evidence="5">
    <location>
        <begin position="392"/>
        <end position="444"/>
    </location>
</feature>